<dbReference type="STRING" id="1423720.FC67_GL000064"/>
<keyword evidence="4" id="KW-1185">Reference proteome</keyword>
<proteinExistence type="predicted"/>
<feature type="domain" description="S-layer protein C-terminal" evidence="2">
    <location>
        <begin position="54"/>
        <end position="97"/>
    </location>
</feature>
<dbReference type="Pfam" id="PF03217">
    <property type="entry name" value="SlpA"/>
    <property type="match status" value="2"/>
</dbReference>
<reference evidence="3 4" key="1">
    <citation type="submission" date="2016-12" db="EMBL/GenBank/DDBJ databases">
        <title>The whole genome sequencing and assembly of Lactobacillus alimentarius DSM 20249T strain.</title>
        <authorList>
            <person name="Lee Y.-J."/>
            <person name="Yi H."/>
            <person name="Bahn Y.-S."/>
            <person name="Kim J.F."/>
            <person name="Lee D.-W."/>
        </authorList>
    </citation>
    <scope>NUCLEOTIDE SEQUENCE [LARGE SCALE GENOMIC DNA]</scope>
    <source>
        <strain evidence="3 4">DSM 20249</strain>
    </source>
</reference>
<gene>
    <name evidence="3" type="ORF">LA20249_10055</name>
</gene>
<dbReference type="AlphaFoldDB" id="A0A2K9HPR5"/>
<dbReference type="KEGG" id="lali:LA20249_10055"/>
<evidence type="ECO:0000256" key="1">
    <source>
        <dbReference type="SAM" id="SignalP"/>
    </source>
</evidence>
<name>A0A2K9HPR5_9LACO</name>
<dbReference type="InterPro" id="IPR024968">
    <property type="entry name" value="SlpA_C_lactobacillus"/>
</dbReference>
<keyword evidence="1" id="KW-0732">Signal</keyword>
<evidence type="ECO:0000313" key="3">
    <source>
        <dbReference type="EMBL" id="AUI72503.1"/>
    </source>
</evidence>
<feature type="domain" description="S-layer protein C-terminal" evidence="2">
    <location>
        <begin position="194"/>
        <end position="251"/>
    </location>
</feature>
<feature type="chain" id="PRO_5039604076" description="S-layer protein C-terminal domain-containing protein" evidence="1">
    <location>
        <begin position="23"/>
        <end position="431"/>
    </location>
</feature>
<dbReference type="RefSeq" id="WP_057737626.1">
    <property type="nucleotide sequence ID" value="NZ_AZDQ01000006.1"/>
</dbReference>
<protein>
    <recommendedName>
        <fullName evidence="2">S-layer protein C-terminal domain-containing protein</fullName>
    </recommendedName>
</protein>
<feature type="signal peptide" evidence="1">
    <location>
        <begin position="1"/>
        <end position="22"/>
    </location>
</feature>
<dbReference type="EMBL" id="CP018867">
    <property type="protein sequence ID" value="AUI72503.1"/>
    <property type="molecule type" value="Genomic_DNA"/>
</dbReference>
<evidence type="ECO:0000259" key="2">
    <source>
        <dbReference type="Pfam" id="PF03217"/>
    </source>
</evidence>
<dbReference type="Proteomes" id="UP000234653">
    <property type="component" value="Chromosome"/>
</dbReference>
<accession>A0A2K9HPR5</accession>
<evidence type="ECO:0000313" key="4">
    <source>
        <dbReference type="Proteomes" id="UP000234653"/>
    </source>
</evidence>
<organism evidence="3 4">
    <name type="scientific">Companilactobacillus alimentarius DSM 20249</name>
    <dbReference type="NCBI Taxonomy" id="1423720"/>
    <lineage>
        <taxon>Bacteria</taxon>
        <taxon>Bacillati</taxon>
        <taxon>Bacillota</taxon>
        <taxon>Bacilli</taxon>
        <taxon>Lactobacillales</taxon>
        <taxon>Lactobacillaceae</taxon>
        <taxon>Companilactobacillus</taxon>
    </lineage>
</organism>
<sequence>MNKKRIALASTLAVLLAPTVLGTISGQTTVQADPIVMSGDTINNPVGTVDYGGTYAFDGNGNKTSLFLSGKSSWKLGKEITINNQKYYEIGSNEYVSLQNITVTDGVPKALPFLIKDTAASQTGTLKYAVKVINQYGEPSGRILSAGSSWKLNNLYFINGNTYYKVSTYEYVPADSIRLNPINSATTNQSTTNSTTKKVGTVISTAHVINSAGSSFGLTLPVGSSWQLGPSVMIGDTYYYLVGTNEYIPVSSVHVNGTHAVDKPSNPGTTGTAHPVNTVIKLYNASTILDDNGNDTGRILPAGSSWRADRTKTMHNYVYYRVATNEWVTDGGYYGSTDIFFNGPANVTLNKDVQLYDTSSNSMTRTLTKGSSWKVDRSVQNINGQFFVRVSSNEWIRLERGTFVDYSDSNNSYNGFAYSATYEPNFATNIN</sequence>